<dbReference type="GO" id="GO:0007189">
    <property type="term" value="P:adenylate cyclase-activating G protein-coupled receptor signaling pathway"/>
    <property type="evidence" value="ECO:0007669"/>
    <property type="project" value="TreeGrafter"/>
</dbReference>
<dbReference type="InterPro" id="IPR046338">
    <property type="entry name" value="GAIN_dom_sf"/>
</dbReference>
<feature type="transmembrane region" description="Helical" evidence="6">
    <location>
        <begin position="94"/>
        <end position="115"/>
    </location>
</feature>
<evidence type="ECO:0000313" key="9">
    <source>
        <dbReference type="EMBL" id="MBN3317868.1"/>
    </source>
</evidence>
<feature type="domain" description="G-protein coupled receptors family 2 profile 2" evidence="8">
    <location>
        <begin position="92"/>
        <end position="332"/>
    </location>
</feature>
<feature type="transmembrane region" description="Helical" evidence="6">
    <location>
        <begin position="233"/>
        <end position="259"/>
    </location>
</feature>
<keyword evidence="2 6" id="KW-0812">Transmembrane</keyword>
<evidence type="ECO:0000259" key="7">
    <source>
        <dbReference type="PROSITE" id="PS50221"/>
    </source>
</evidence>
<feature type="transmembrane region" description="Helical" evidence="6">
    <location>
        <begin position="154"/>
        <end position="173"/>
    </location>
</feature>
<evidence type="ECO:0000256" key="3">
    <source>
        <dbReference type="ARBA" id="ARBA00022989"/>
    </source>
</evidence>
<evidence type="ECO:0000256" key="2">
    <source>
        <dbReference type="ARBA" id="ARBA00022692"/>
    </source>
</evidence>
<organism evidence="9 10">
    <name type="scientific">Atractosteus spatula</name>
    <name type="common">Alligator gar</name>
    <name type="synonym">Lepisosteus spatula</name>
    <dbReference type="NCBI Taxonomy" id="7917"/>
    <lineage>
        <taxon>Eukaryota</taxon>
        <taxon>Metazoa</taxon>
        <taxon>Chordata</taxon>
        <taxon>Craniata</taxon>
        <taxon>Vertebrata</taxon>
        <taxon>Euteleostomi</taxon>
        <taxon>Actinopterygii</taxon>
        <taxon>Neopterygii</taxon>
        <taxon>Holostei</taxon>
        <taxon>Semionotiformes</taxon>
        <taxon>Lepisosteidae</taxon>
        <taxon>Atractosteus</taxon>
    </lineage>
</organism>
<gene>
    <name evidence="9" type="primary">Adgrg6_1</name>
    <name evidence="9" type="ORF">GTO95_0011215</name>
</gene>
<dbReference type="PROSITE" id="PS50261">
    <property type="entry name" value="G_PROTEIN_RECEP_F2_4"/>
    <property type="match status" value="1"/>
</dbReference>
<sequence length="360" mass="40310">VNDFGIGIEVENIPISNLSHPAVMSFSHKSPVPENMTTKCVFLNRYDKWDDFGCLSEKLQNHTTCRCSHFTFFAVLMQIPASSLDTQNTRTLTYLTYIGCAVSAAFCALTLLTHWKHCRRAASEHSVQIHVNLASALLLLNLSFLASAGPGLCIAMAVLLHYSLLCTFTWMALEALHLYRLLWQPFTTSTRRYLLWLCLLGWASVVLIIVAVNKKNYGQTTTGTSSMCWVTNVTIHYASITGYLGIVLFLNAEILVSVITKMAQLRSVSSRNETRRTCKATCSVLGLSCALGLTWGLAFLSIGYINLPILYIFTILNSLQGFFLFLWICMIRYRKEEFAGKSTHNLETNPQNNIIITTTT</sequence>
<dbReference type="GO" id="GO:0004930">
    <property type="term" value="F:G protein-coupled receptor activity"/>
    <property type="evidence" value="ECO:0007669"/>
    <property type="project" value="InterPro"/>
</dbReference>
<dbReference type="GO" id="GO:0005886">
    <property type="term" value="C:plasma membrane"/>
    <property type="evidence" value="ECO:0007669"/>
    <property type="project" value="TreeGrafter"/>
</dbReference>
<evidence type="ECO:0000256" key="4">
    <source>
        <dbReference type="ARBA" id="ARBA00023136"/>
    </source>
</evidence>
<dbReference type="InterPro" id="IPR000203">
    <property type="entry name" value="GPS"/>
</dbReference>
<dbReference type="Pfam" id="PF00002">
    <property type="entry name" value="7tm_2"/>
    <property type="match status" value="1"/>
</dbReference>
<dbReference type="Gene3D" id="2.60.220.50">
    <property type="match status" value="1"/>
</dbReference>
<accession>A0A8J7TC46</accession>
<evidence type="ECO:0000259" key="8">
    <source>
        <dbReference type="PROSITE" id="PS50261"/>
    </source>
</evidence>
<feature type="transmembrane region" description="Helical" evidence="6">
    <location>
        <begin position="127"/>
        <end position="148"/>
    </location>
</feature>
<dbReference type="PROSITE" id="PS50221">
    <property type="entry name" value="GAIN_B"/>
    <property type="match status" value="1"/>
</dbReference>
<keyword evidence="4 6" id="KW-0472">Membrane</keyword>
<dbReference type="Gene3D" id="1.20.1070.10">
    <property type="entry name" value="Rhodopsin 7-helix transmembrane proteins"/>
    <property type="match status" value="1"/>
</dbReference>
<keyword evidence="3 6" id="KW-1133">Transmembrane helix</keyword>
<proteinExistence type="predicted"/>
<dbReference type="PANTHER" id="PTHR12011:SF454">
    <property type="entry name" value="ADHESION G-PROTEIN COUPLED RECEPTOR G5-LIKE"/>
    <property type="match status" value="1"/>
</dbReference>
<reference evidence="9" key="1">
    <citation type="journal article" date="2021" name="Cell">
        <title>Tracing the genetic footprints of vertebrate landing in non-teleost ray-finned fishes.</title>
        <authorList>
            <person name="Bi X."/>
            <person name="Wang K."/>
            <person name="Yang L."/>
            <person name="Pan H."/>
            <person name="Jiang H."/>
            <person name="Wei Q."/>
            <person name="Fang M."/>
            <person name="Yu H."/>
            <person name="Zhu C."/>
            <person name="Cai Y."/>
            <person name="He Y."/>
            <person name="Gan X."/>
            <person name="Zeng H."/>
            <person name="Yu D."/>
            <person name="Zhu Y."/>
            <person name="Jiang H."/>
            <person name="Qiu Q."/>
            <person name="Yang H."/>
            <person name="Zhang Y.E."/>
            <person name="Wang W."/>
            <person name="Zhu M."/>
            <person name="He S."/>
            <person name="Zhang G."/>
        </authorList>
    </citation>
    <scope>NUCLEOTIDE SEQUENCE</scope>
    <source>
        <strain evidence="9">Allg_001</strain>
    </source>
</reference>
<dbReference type="InterPro" id="IPR000832">
    <property type="entry name" value="GPCR_2_secretin-like"/>
</dbReference>
<dbReference type="InterPro" id="IPR017981">
    <property type="entry name" value="GPCR_2-like_7TM"/>
</dbReference>
<dbReference type="GO" id="GO:0007166">
    <property type="term" value="P:cell surface receptor signaling pathway"/>
    <property type="evidence" value="ECO:0007669"/>
    <property type="project" value="InterPro"/>
</dbReference>
<feature type="non-terminal residue" evidence="9">
    <location>
        <position position="360"/>
    </location>
</feature>
<feature type="non-terminal residue" evidence="9">
    <location>
        <position position="1"/>
    </location>
</feature>
<feature type="transmembrane region" description="Helical" evidence="6">
    <location>
        <begin position="309"/>
        <end position="331"/>
    </location>
</feature>
<feature type="transmembrane region" description="Helical" evidence="6">
    <location>
        <begin position="193"/>
        <end position="213"/>
    </location>
</feature>
<comment type="subcellular location">
    <subcellularLocation>
        <location evidence="1">Membrane</location>
        <topology evidence="1">Multi-pass membrane protein</topology>
    </subcellularLocation>
</comment>
<dbReference type="EMBL" id="JAAWVO010037002">
    <property type="protein sequence ID" value="MBN3317868.1"/>
    <property type="molecule type" value="Genomic_DNA"/>
</dbReference>
<evidence type="ECO:0000256" key="6">
    <source>
        <dbReference type="SAM" id="Phobius"/>
    </source>
</evidence>
<comment type="caution">
    <text evidence="9">The sequence shown here is derived from an EMBL/GenBank/DDBJ whole genome shotgun (WGS) entry which is preliminary data.</text>
</comment>
<feature type="transmembrane region" description="Helical" evidence="6">
    <location>
        <begin position="280"/>
        <end position="303"/>
    </location>
</feature>
<keyword evidence="10" id="KW-1185">Reference proteome</keyword>
<feature type="domain" description="GAIN-B" evidence="7">
    <location>
        <begin position="1"/>
        <end position="83"/>
    </location>
</feature>
<evidence type="ECO:0000256" key="1">
    <source>
        <dbReference type="ARBA" id="ARBA00004141"/>
    </source>
</evidence>
<name>A0A8J7TC46_ATRSP</name>
<evidence type="ECO:0000256" key="5">
    <source>
        <dbReference type="ARBA" id="ARBA00023157"/>
    </source>
</evidence>
<keyword evidence="5" id="KW-1015">Disulfide bond</keyword>
<dbReference type="SMART" id="SM00303">
    <property type="entry name" value="GPS"/>
    <property type="match status" value="1"/>
</dbReference>
<protein>
    <submittedName>
        <fullName evidence="9">AGRG6 protein</fullName>
    </submittedName>
</protein>
<dbReference type="Proteomes" id="UP000736164">
    <property type="component" value="Unassembled WGS sequence"/>
</dbReference>
<dbReference type="Pfam" id="PF01825">
    <property type="entry name" value="GPS"/>
    <property type="match status" value="1"/>
</dbReference>
<dbReference type="AlphaFoldDB" id="A0A8J7TC46"/>
<dbReference type="PANTHER" id="PTHR12011">
    <property type="entry name" value="ADHESION G-PROTEIN COUPLED RECEPTOR"/>
    <property type="match status" value="1"/>
</dbReference>
<dbReference type="InterPro" id="IPR057244">
    <property type="entry name" value="GAIN_B"/>
</dbReference>
<evidence type="ECO:0000313" key="10">
    <source>
        <dbReference type="Proteomes" id="UP000736164"/>
    </source>
</evidence>